<dbReference type="Proteomes" id="UP000314294">
    <property type="component" value="Unassembled WGS sequence"/>
</dbReference>
<evidence type="ECO:0000256" key="1">
    <source>
        <dbReference type="SAM" id="MobiDB-lite"/>
    </source>
</evidence>
<name>A0A4Z2E8F8_9TELE</name>
<gene>
    <name evidence="2" type="ORF">EYF80_064786</name>
</gene>
<keyword evidence="3" id="KW-1185">Reference proteome</keyword>
<proteinExistence type="predicted"/>
<comment type="caution">
    <text evidence="2">The sequence shown here is derived from an EMBL/GenBank/DDBJ whole genome shotgun (WGS) entry which is preliminary data.</text>
</comment>
<organism evidence="2 3">
    <name type="scientific">Liparis tanakae</name>
    <name type="common">Tanaka's snailfish</name>
    <dbReference type="NCBI Taxonomy" id="230148"/>
    <lineage>
        <taxon>Eukaryota</taxon>
        <taxon>Metazoa</taxon>
        <taxon>Chordata</taxon>
        <taxon>Craniata</taxon>
        <taxon>Vertebrata</taxon>
        <taxon>Euteleostomi</taxon>
        <taxon>Actinopterygii</taxon>
        <taxon>Neopterygii</taxon>
        <taxon>Teleostei</taxon>
        <taxon>Neoteleostei</taxon>
        <taxon>Acanthomorphata</taxon>
        <taxon>Eupercaria</taxon>
        <taxon>Perciformes</taxon>
        <taxon>Cottioidei</taxon>
        <taxon>Cottales</taxon>
        <taxon>Liparidae</taxon>
        <taxon>Liparis</taxon>
    </lineage>
</organism>
<sequence>MKPDSDPSAESQSGRSSVSSSLVPPLHRSSQTKGSRPRPAAACSWRLRLVEDVTLTLCQQP</sequence>
<dbReference type="EMBL" id="SRLO01013464">
    <property type="protein sequence ID" value="TNN25087.1"/>
    <property type="molecule type" value="Genomic_DNA"/>
</dbReference>
<evidence type="ECO:0000313" key="3">
    <source>
        <dbReference type="Proteomes" id="UP000314294"/>
    </source>
</evidence>
<protein>
    <submittedName>
        <fullName evidence="2">Uncharacterized protein</fullName>
    </submittedName>
</protein>
<evidence type="ECO:0000313" key="2">
    <source>
        <dbReference type="EMBL" id="TNN25087.1"/>
    </source>
</evidence>
<feature type="compositionally biased region" description="Low complexity" evidence="1">
    <location>
        <begin position="8"/>
        <end position="29"/>
    </location>
</feature>
<reference evidence="2 3" key="1">
    <citation type="submission" date="2019-03" db="EMBL/GenBank/DDBJ databases">
        <title>First draft genome of Liparis tanakae, snailfish: a comprehensive survey of snailfish specific genes.</title>
        <authorList>
            <person name="Kim W."/>
            <person name="Song I."/>
            <person name="Jeong J.-H."/>
            <person name="Kim D."/>
            <person name="Kim S."/>
            <person name="Ryu S."/>
            <person name="Song J.Y."/>
            <person name="Lee S.K."/>
        </authorList>
    </citation>
    <scope>NUCLEOTIDE SEQUENCE [LARGE SCALE GENOMIC DNA]</scope>
    <source>
        <tissue evidence="2">Muscle</tissue>
    </source>
</reference>
<feature type="region of interest" description="Disordered" evidence="1">
    <location>
        <begin position="1"/>
        <end position="41"/>
    </location>
</feature>
<dbReference type="AlphaFoldDB" id="A0A4Z2E8F8"/>
<accession>A0A4Z2E8F8</accession>